<keyword evidence="1" id="KW-0175">Coiled coil</keyword>
<gene>
    <name evidence="2" type="ORF">EVAR_90079_1</name>
</gene>
<evidence type="ECO:0000313" key="2">
    <source>
        <dbReference type="EMBL" id="GBP56408.1"/>
    </source>
</evidence>
<name>A0A4C1WY72_EUMVA</name>
<organism evidence="2 3">
    <name type="scientific">Eumeta variegata</name>
    <name type="common">Bagworm moth</name>
    <name type="synonym">Eumeta japonica</name>
    <dbReference type="NCBI Taxonomy" id="151549"/>
    <lineage>
        <taxon>Eukaryota</taxon>
        <taxon>Metazoa</taxon>
        <taxon>Ecdysozoa</taxon>
        <taxon>Arthropoda</taxon>
        <taxon>Hexapoda</taxon>
        <taxon>Insecta</taxon>
        <taxon>Pterygota</taxon>
        <taxon>Neoptera</taxon>
        <taxon>Endopterygota</taxon>
        <taxon>Lepidoptera</taxon>
        <taxon>Glossata</taxon>
        <taxon>Ditrysia</taxon>
        <taxon>Tineoidea</taxon>
        <taxon>Psychidae</taxon>
        <taxon>Oiketicinae</taxon>
        <taxon>Eumeta</taxon>
    </lineage>
</organism>
<feature type="coiled-coil region" evidence="1">
    <location>
        <begin position="172"/>
        <end position="240"/>
    </location>
</feature>
<dbReference type="Proteomes" id="UP000299102">
    <property type="component" value="Unassembled WGS sequence"/>
</dbReference>
<evidence type="ECO:0000256" key="1">
    <source>
        <dbReference type="SAM" id="Coils"/>
    </source>
</evidence>
<keyword evidence="3" id="KW-1185">Reference proteome</keyword>
<protein>
    <submittedName>
        <fullName evidence="2">Uncharacterized protein</fullName>
    </submittedName>
</protein>
<dbReference type="AlphaFoldDB" id="A0A4C1WY72"/>
<proteinExistence type="predicted"/>
<sequence length="289" mass="30723">MEVQDDEFDKLTQNTVEIIYEIESLNKVTSRLRSDHSALAIVAAPRESTGMRARGVGSRGREVGGGRAAVEARAGTAAASAAADRALAEHTALTADLVAAKMQLGINRPGGYADLEGRMRSAVEEAQAEQSHLQDEFRSIEDSCVGGVELRGRARRAAAAHARERRLADSENRQVTEELLKANAEIAHLKAALAREQQHCQDLNKEDSITRALGDEKGLVLELRAEVVTEKAESQRLERALSAVLADSAALAARLAAVDGRGASGPGDCASHLAVATNVTAVDSFLNEL</sequence>
<evidence type="ECO:0000313" key="3">
    <source>
        <dbReference type="Proteomes" id="UP000299102"/>
    </source>
</evidence>
<dbReference type="EMBL" id="BGZK01000692">
    <property type="protein sequence ID" value="GBP56408.1"/>
    <property type="molecule type" value="Genomic_DNA"/>
</dbReference>
<dbReference type="OrthoDB" id="7481147at2759"/>
<comment type="caution">
    <text evidence="2">The sequence shown here is derived from an EMBL/GenBank/DDBJ whole genome shotgun (WGS) entry which is preliminary data.</text>
</comment>
<accession>A0A4C1WY72</accession>
<reference evidence="2 3" key="1">
    <citation type="journal article" date="2019" name="Commun. Biol.">
        <title>The bagworm genome reveals a unique fibroin gene that provides high tensile strength.</title>
        <authorList>
            <person name="Kono N."/>
            <person name="Nakamura H."/>
            <person name="Ohtoshi R."/>
            <person name="Tomita M."/>
            <person name="Numata K."/>
            <person name="Arakawa K."/>
        </authorList>
    </citation>
    <scope>NUCLEOTIDE SEQUENCE [LARGE SCALE GENOMIC DNA]</scope>
</reference>